<proteinExistence type="predicted"/>
<feature type="compositionally biased region" description="Basic and acidic residues" evidence="1">
    <location>
        <begin position="81"/>
        <end position="105"/>
    </location>
</feature>
<dbReference type="EMBL" id="BLJY01000014">
    <property type="protein sequence ID" value="GFF21176.1"/>
    <property type="molecule type" value="Genomic_DNA"/>
</dbReference>
<dbReference type="SUPFAM" id="SSF55931">
    <property type="entry name" value="Glutamine synthetase/guanido kinase"/>
    <property type="match status" value="1"/>
</dbReference>
<reference evidence="2 3" key="1">
    <citation type="submission" date="2020-01" db="EMBL/GenBank/DDBJ databases">
        <title>Aspergillus terreus IFO 6365 whole genome shotgun sequence.</title>
        <authorList>
            <person name="Kanamasa S."/>
            <person name="Takahashi H."/>
        </authorList>
    </citation>
    <scope>NUCLEOTIDE SEQUENCE [LARGE SCALE GENOMIC DNA]</scope>
    <source>
        <strain evidence="2 3">IFO 6365</strain>
    </source>
</reference>
<accession>A0A8H3RE63</accession>
<evidence type="ECO:0000256" key="1">
    <source>
        <dbReference type="SAM" id="MobiDB-lite"/>
    </source>
</evidence>
<name>A0A8H3RE63_ASPTE</name>
<gene>
    <name evidence="2" type="ORF">ATEIFO6365_0014010800</name>
</gene>
<evidence type="ECO:0000313" key="2">
    <source>
        <dbReference type="EMBL" id="GFF21176.1"/>
    </source>
</evidence>
<feature type="region of interest" description="Disordered" evidence="1">
    <location>
        <begin position="69"/>
        <end position="107"/>
    </location>
</feature>
<dbReference type="AlphaFoldDB" id="A0A8H3RE63"/>
<sequence length="143" mass="15559">MDLEGMLRGKLALRSLLSIVADVVRFCSPRESPQGNSGHMHIYLPNVMPLFAPTVNSYKRLVGTSGAGDGVLGTGTSGRAGSHDQSADGEREATRLEGEDMRDASDQGLHLVKKATARFLRADSVAREVFGDAFEERLEAWRR</sequence>
<feature type="compositionally biased region" description="Gly residues" evidence="1">
    <location>
        <begin position="69"/>
        <end position="78"/>
    </location>
</feature>
<keyword evidence="3" id="KW-1185">Reference proteome</keyword>
<dbReference type="Proteomes" id="UP000452235">
    <property type="component" value="Unassembled WGS sequence"/>
</dbReference>
<evidence type="ECO:0000313" key="3">
    <source>
        <dbReference type="Proteomes" id="UP000452235"/>
    </source>
</evidence>
<organism evidence="2 3">
    <name type="scientific">Aspergillus terreus</name>
    <dbReference type="NCBI Taxonomy" id="33178"/>
    <lineage>
        <taxon>Eukaryota</taxon>
        <taxon>Fungi</taxon>
        <taxon>Dikarya</taxon>
        <taxon>Ascomycota</taxon>
        <taxon>Pezizomycotina</taxon>
        <taxon>Eurotiomycetes</taxon>
        <taxon>Eurotiomycetidae</taxon>
        <taxon>Eurotiales</taxon>
        <taxon>Aspergillaceae</taxon>
        <taxon>Aspergillus</taxon>
        <taxon>Aspergillus subgen. Circumdati</taxon>
    </lineage>
</organism>
<protein>
    <submittedName>
        <fullName evidence="2">Glutamine synthetase</fullName>
    </submittedName>
</protein>
<comment type="caution">
    <text evidence="2">The sequence shown here is derived from an EMBL/GenBank/DDBJ whole genome shotgun (WGS) entry which is preliminary data.</text>
</comment>
<dbReference type="InterPro" id="IPR014746">
    <property type="entry name" value="Gln_synth/guanido_kin_cat_dom"/>
</dbReference>
<dbReference type="GO" id="GO:0003824">
    <property type="term" value="F:catalytic activity"/>
    <property type="evidence" value="ECO:0007669"/>
    <property type="project" value="InterPro"/>
</dbReference>